<dbReference type="InterPro" id="IPR016192">
    <property type="entry name" value="APOBEC/CMP_deaminase_Zn-bd"/>
</dbReference>
<proteinExistence type="inferred from homology"/>
<evidence type="ECO:0000256" key="11">
    <source>
        <dbReference type="SAM" id="MobiDB-lite"/>
    </source>
</evidence>
<evidence type="ECO:0000256" key="5">
    <source>
        <dbReference type="ARBA" id="ARBA00022801"/>
    </source>
</evidence>
<dbReference type="RefSeq" id="XP_004343984.1">
    <property type="nucleotide sequence ID" value="XM_004343934.1"/>
</dbReference>
<evidence type="ECO:0000256" key="9">
    <source>
        <dbReference type="ARBA" id="ARBA00049252"/>
    </source>
</evidence>
<keyword evidence="6" id="KW-0862">Zinc</keyword>
<dbReference type="PANTHER" id="PTHR11086:SF14">
    <property type="entry name" value="CYTIDINE AND DCMP DEAMINASE DOMAIN-CONTAINING PROTEIN 1"/>
    <property type="match status" value="1"/>
</dbReference>
<dbReference type="InterPro" id="IPR016193">
    <property type="entry name" value="Cytidine_deaminase-like"/>
</dbReference>
<evidence type="ECO:0000256" key="2">
    <source>
        <dbReference type="ARBA" id="ARBA00012783"/>
    </source>
</evidence>
<keyword evidence="5" id="KW-0378">Hydrolase</keyword>
<keyword evidence="4" id="KW-0677">Repeat</keyword>
<evidence type="ECO:0000313" key="14">
    <source>
        <dbReference type="Proteomes" id="UP000011083"/>
    </source>
</evidence>
<feature type="region of interest" description="Disordered" evidence="11">
    <location>
        <begin position="330"/>
        <end position="352"/>
    </location>
</feature>
<gene>
    <name evidence="13" type="ORF">ACA1_052730</name>
</gene>
<dbReference type="OrthoDB" id="6710946at2759"/>
<dbReference type="KEGG" id="acan:ACA1_052730"/>
<dbReference type="PROSITE" id="PS00903">
    <property type="entry name" value="CYT_DCMP_DEAMINASES_1"/>
    <property type="match status" value="1"/>
</dbReference>
<evidence type="ECO:0000256" key="8">
    <source>
        <dbReference type="ARBA" id="ARBA00041919"/>
    </source>
</evidence>
<dbReference type="VEuPathDB" id="AmoebaDB:ACA1_052730"/>
<reference evidence="13 14" key="1">
    <citation type="journal article" date="2013" name="Genome Biol.">
        <title>Genome of Acanthamoeba castellanii highlights extensive lateral gene transfer and early evolution of tyrosine kinase signaling.</title>
        <authorList>
            <person name="Clarke M."/>
            <person name="Lohan A.J."/>
            <person name="Liu B."/>
            <person name="Lagkouvardos I."/>
            <person name="Roy S."/>
            <person name="Zafar N."/>
            <person name="Bertelli C."/>
            <person name="Schilde C."/>
            <person name="Kianianmomeni A."/>
            <person name="Burglin T.R."/>
            <person name="Frech C."/>
            <person name="Turcotte B."/>
            <person name="Kopec K.O."/>
            <person name="Synnott J.M."/>
            <person name="Choo C."/>
            <person name="Paponov I."/>
            <person name="Finkler A."/>
            <person name="Soon Heng Tan C."/>
            <person name="Hutchins A.P."/>
            <person name="Weinmeier T."/>
            <person name="Rattei T."/>
            <person name="Chu J.S."/>
            <person name="Gimenez G."/>
            <person name="Irimia M."/>
            <person name="Rigden D.J."/>
            <person name="Fitzpatrick D.A."/>
            <person name="Lorenzo-Morales J."/>
            <person name="Bateman A."/>
            <person name="Chiu C.H."/>
            <person name="Tang P."/>
            <person name="Hegemann P."/>
            <person name="Fromm H."/>
            <person name="Raoult D."/>
            <person name="Greub G."/>
            <person name="Miranda-Saavedra D."/>
            <person name="Chen N."/>
            <person name="Nash P."/>
            <person name="Ginger M.L."/>
            <person name="Horn M."/>
            <person name="Schaap P."/>
            <person name="Caler L."/>
            <person name="Loftus B."/>
        </authorList>
    </citation>
    <scope>NUCLEOTIDE SEQUENCE [LARGE SCALE GENOMIC DNA]</scope>
    <source>
        <strain evidence="13 14">Neff</strain>
    </source>
</reference>
<evidence type="ECO:0000259" key="12">
    <source>
        <dbReference type="PROSITE" id="PS51747"/>
    </source>
</evidence>
<organism evidence="13 14">
    <name type="scientific">Acanthamoeba castellanii (strain ATCC 30010 / Neff)</name>
    <dbReference type="NCBI Taxonomy" id="1257118"/>
    <lineage>
        <taxon>Eukaryota</taxon>
        <taxon>Amoebozoa</taxon>
        <taxon>Discosea</taxon>
        <taxon>Longamoebia</taxon>
        <taxon>Centramoebida</taxon>
        <taxon>Acanthamoebidae</taxon>
        <taxon>Acanthamoeba</taxon>
    </lineage>
</organism>
<comment type="catalytic activity">
    <reaction evidence="10">
        <text>cytidine + H2O + H(+) = uridine + NH4(+)</text>
        <dbReference type="Rhea" id="RHEA:16069"/>
        <dbReference type="ChEBI" id="CHEBI:15377"/>
        <dbReference type="ChEBI" id="CHEBI:15378"/>
        <dbReference type="ChEBI" id="CHEBI:16704"/>
        <dbReference type="ChEBI" id="CHEBI:17562"/>
        <dbReference type="ChEBI" id="CHEBI:28938"/>
        <dbReference type="EC" id="3.5.4.5"/>
    </reaction>
</comment>
<dbReference type="Pfam" id="PF00383">
    <property type="entry name" value="dCMP_cyt_deam_1"/>
    <property type="match status" value="1"/>
</dbReference>
<evidence type="ECO:0000256" key="10">
    <source>
        <dbReference type="ARBA" id="ARBA00049558"/>
    </source>
</evidence>
<dbReference type="InterPro" id="IPR002125">
    <property type="entry name" value="CMP_dCMP_dom"/>
</dbReference>
<dbReference type="Proteomes" id="UP000011083">
    <property type="component" value="Unassembled WGS sequence"/>
</dbReference>
<protein>
    <recommendedName>
        <fullName evidence="7">Cytidine and dCMP deaminase domain-containing protein 1</fullName>
        <ecNumber evidence="2">3.5.4.5</ecNumber>
    </recommendedName>
    <alternativeName>
        <fullName evidence="8">Cytidine deaminase</fullName>
    </alternativeName>
</protein>
<evidence type="ECO:0000313" key="13">
    <source>
        <dbReference type="EMBL" id="ELR20581.1"/>
    </source>
</evidence>
<dbReference type="AlphaFoldDB" id="L8H803"/>
<dbReference type="EC" id="3.5.4.5" evidence="2"/>
<dbReference type="InterPro" id="IPR015517">
    <property type="entry name" value="dCMP_deaminase-rel"/>
</dbReference>
<dbReference type="PROSITE" id="PS51747">
    <property type="entry name" value="CYT_DCMP_DEAMINASES_2"/>
    <property type="match status" value="1"/>
</dbReference>
<sequence length="486" mass="55015">MAPKAEDKIVPDEDTGAALLDSNDMILSVAGSGATHAAAYLCTRFPQQASGGTICLSKRPCSFCTKLMIQRGVRRIIVPELRHTAAGTVETITVACYDEYGRPMSKKQQGDKFQVRVYKLWLGEEDGEELELGPREHSREHYFDVAFKVPAGPGVYKAVLLKSGKVVDMEQWMVSGTTTSPDDRSWIRPDEREYCEEEPYKPSTEAHKPNIEERTTFLNRLLQRGNTAFSTLDLPRFHQDVFDKLFNYYNGAFISIDKNGALNKAQTKREKERSATAWLMGLGILASLRSQDESVKVGAVLARTLIPQEKTPQAVACNFPKKWREEEEEEAKRAQAYLEEEEDEEQDYDEPPEEQFTIEIFGVGYNGPKKDSLHRDFVQGDGDKGKWVVHAEQNLLLFRCIDDVSQCELYSTHSPCIQCSGLVRAMGIKKVRYLSPYRPPIDLHSDRRAVQFVDDVLLGLVETHVEQAPRRLFQGEGSQDSQYCKL</sequence>
<keyword evidence="3" id="KW-0479">Metal-binding</keyword>
<dbReference type="SUPFAM" id="SSF53927">
    <property type="entry name" value="Cytidine deaminase-like"/>
    <property type="match status" value="2"/>
</dbReference>
<dbReference type="PANTHER" id="PTHR11086">
    <property type="entry name" value="DEOXYCYTIDYLATE DEAMINASE-RELATED"/>
    <property type="match status" value="1"/>
</dbReference>
<dbReference type="GO" id="GO:0005737">
    <property type="term" value="C:cytoplasm"/>
    <property type="evidence" value="ECO:0007669"/>
    <property type="project" value="TreeGrafter"/>
</dbReference>
<evidence type="ECO:0000256" key="4">
    <source>
        <dbReference type="ARBA" id="ARBA00022737"/>
    </source>
</evidence>
<evidence type="ECO:0000256" key="1">
    <source>
        <dbReference type="ARBA" id="ARBA00006576"/>
    </source>
</evidence>
<accession>L8H803</accession>
<dbReference type="Gene3D" id="3.40.140.10">
    <property type="entry name" value="Cytidine Deaminase, domain 2"/>
    <property type="match status" value="2"/>
</dbReference>
<dbReference type="GeneID" id="14921447"/>
<dbReference type="EMBL" id="KB007909">
    <property type="protein sequence ID" value="ELR20581.1"/>
    <property type="molecule type" value="Genomic_DNA"/>
</dbReference>
<evidence type="ECO:0000256" key="6">
    <source>
        <dbReference type="ARBA" id="ARBA00022833"/>
    </source>
</evidence>
<dbReference type="GO" id="GO:0004132">
    <property type="term" value="F:dCMP deaminase activity"/>
    <property type="evidence" value="ECO:0007669"/>
    <property type="project" value="TreeGrafter"/>
</dbReference>
<name>L8H803_ACACF</name>
<evidence type="ECO:0000256" key="7">
    <source>
        <dbReference type="ARBA" id="ARBA00040574"/>
    </source>
</evidence>
<feature type="compositionally biased region" description="Acidic residues" evidence="11">
    <location>
        <begin position="338"/>
        <end position="352"/>
    </location>
</feature>
<dbReference type="GO" id="GO:0008270">
    <property type="term" value="F:zinc ion binding"/>
    <property type="evidence" value="ECO:0007669"/>
    <property type="project" value="InterPro"/>
</dbReference>
<feature type="domain" description="CMP/dCMP-type deaminase" evidence="12">
    <location>
        <begin position="333"/>
        <end position="449"/>
    </location>
</feature>
<comment type="catalytic activity">
    <reaction evidence="9">
        <text>2'-deoxycytidine + H2O + H(+) = 2'-deoxyuridine + NH4(+)</text>
        <dbReference type="Rhea" id="RHEA:13433"/>
        <dbReference type="ChEBI" id="CHEBI:15377"/>
        <dbReference type="ChEBI" id="CHEBI:15378"/>
        <dbReference type="ChEBI" id="CHEBI:15698"/>
        <dbReference type="ChEBI" id="CHEBI:16450"/>
        <dbReference type="ChEBI" id="CHEBI:28938"/>
        <dbReference type="EC" id="3.5.4.5"/>
    </reaction>
</comment>
<keyword evidence="14" id="KW-1185">Reference proteome</keyword>
<comment type="similarity">
    <text evidence="1">Belongs to the cytidine and deoxycytidylate deaminase family.</text>
</comment>
<evidence type="ECO:0000256" key="3">
    <source>
        <dbReference type="ARBA" id="ARBA00022723"/>
    </source>
</evidence>